<dbReference type="RefSeq" id="WP_281044249.1">
    <property type="nucleotide sequence ID" value="NZ_JARYGZ010000001.1"/>
</dbReference>
<organism evidence="1 2">
    <name type="scientific">Sphingomonas oryzagri</name>
    <dbReference type="NCBI Taxonomy" id="3042314"/>
    <lineage>
        <taxon>Bacteria</taxon>
        <taxon>Pseudomonadati</taxon>
        <taxon>Pseudomonadota</taxon>
        <taxon>Alphaproteobacteria</taxon>
        <taxon>Sphingomonadales</taxon>
        <taxon>Sphingomonadaceae</taxon>
        <taxon>Sphingomonas</taxon>
    </lineage>
</organism>
<evidence type="ECO:0008006" key="3">
    <source>
        <dbReference type="Google" id="ProtNLM"/>
    </source>
</evidence>
<dbReference type="Proteomes" id="UP001160625">
    <property type="component" value="Unassembled WGS sequence"/>
</dbReference>
<keyword evidence="2" id="KW-1185">Reference proteome</keyword>
<comment type="caution">
    <text evidence="1">The sequence shown here is derived from an EMBL/GenBank/DDBJ whole genome shotgun (WGS) entry which is preliminary data.</text>
</comment>
<accession>A0ABT6N164</accession>
<evidence type="ECO:0000313" key="2">
    <source>
        <dbReference type="Proteomes" id="UP001160625"/>
    </source>
</evidence>
<evidence type="ECO:0000313" key="1">
    <source>
        <dbReference type="EMBL" id="MDH7638977.1"/>
    </source>
</evidence>
<sequence>MPNTTPDPSPEREGLRECPWCAGEARIVETDGEGGTFFPSCTLGPCPGFQSAPFTTYLRRHDAIARWNTRASTHPGRPTREEVACDSDDYKQDFFGILNAQGKFWTPLAFIDEQQARKWLEAFVAKNPERFGDMLTTHTIVPVRIQLSTIRSLGGEA</sequence>
<proteinExistence type="predicted"/>
<gene>
    <name evidence="1" type="ORF">QGN17_09570</name>
</gene>
<protein>
    <recommendedName>
        <fullName evidence="3">Restriction alleviation protein Lar</fullName>
    </recommendedName>
</protein>
<dbReference type="EMBL" id="JARYGZ010000001">
    <property type="protein sequence ID" value="MDH7638977.1"/>
    <property type="molecule type" value="Genomic_DNA"/>
</dbReference>
<reference evidence="1" key="1">
    <citation type="submission" date="2023-04" db="EMBL/GenBank/DDBJ databases">
        <title>Sphingomonas sp. MAHUQ-71 isolated from rice field.</title>
        <authorList>
            <person name="Huq M.A."/>
        </authorList>
    </citation>
    <scope>NUCLEOTIDE SEQUENCE</scope>
    <source>
        <strain evidence="1">MAHUQ-71</strain>
    </source>
</reference>
<name>A0ABT6N164_9SPHN</name>